<gene>
    <name evidence="3" type="ORF">EHF44_17100</name>
</gene>
<evidence type="ECO:0000256" key="2">
    <source>
        <dbReference type="SAM" id="SignalP"/>
    </source>
</evidence>
<dbReference type="Proteomes" id="UP000270411">
    <property type="component" value="Chromosome 1"/>
</dbReference>
<reference evidence="4" key="1">
    <citation type="submission" date="2018-11" db="EMBL/GenBank/DDBJ databases">
        <title>FDA dAtabase for Regulatory Grade micrObial Sequences (FDA-ARGOS): Supporting development and validation of Infectious Disease Dx tests.</title>
        <authorList>
            <person name="Goldberg B."/>
            <person name="Campos J."/>
            <person name="Tallon L."/>
            <person name="Sadzewicz L."/>
            <person name="Zhao X."/>
            <person name="Vavikolanu K."/>
            <person name="Mehta A."/>
            <person name="Aluvathingal J."/>
            <person name="Nadendla S."/>
            <person name="Geyer C."/>
            <person name="Nandy P."/>
            <person name="Yan Y."/>
            <person name="Sichtig H."/>
        </authorList>
    </citation>
    <scope>NUCLEOTIDE SEQUENCE [LARGE SCALE GENOMIC DNA]</scope>
    <source>
        <strain evidence="4">FDAARGOS_614</strain>
    </source>
</reference>
<organism evidence="3 4">
    <name type="scientific">Cupriavidus pauculus</name>
    <dbReference type="NCBI Taxonomy" id="82633"/>
    <lineage>
        <taxon>Bacteria</taxon>
        <taxon>Pseudomonadati</taxon>
        <taxon>Pseudomonadota</taxon>
        <taxon>Betaproteobacteria</taxon>
        <taxon>Burkholderiales</taxon>
        <taxon>Burkholderiaceae</taxon>
        <taxon>Cupriavidus</taxon>
    </lineage>
</organism>
<feature type="coiled-coil region" evidence="1">
    <location>
        <begin position="49"/>
        <end position="76"/>
    </location>
</feature>
<dbReference type="OrthoDB" id="8969274at2"/>
<accession>A0A3G8H3A8</accession>
<evidence type="ECO:0000256" key="1">
    <source>
        <dbReference type="SAM" id="Coils"/>
    </source>
</evidence>
<dbReference type="AlphaFoldDB" id="A0A3G8H3A8"/>
<dbReference type="EMBL" id="CP033969">
    <property type="protein sequence ID" value="AZG15001.1"/>
    <property type="molecule type" value="Genomic_DNA"/>
</dbReference>
<protein>
    <recommendedName>
        <fullName evidence="5">Lipoprotein</fullName>
    </recommendedName>
</protein>
<evidence type="ECO:0000313" key="3">
    <source>
        <dbReference type="EMBL" id="AZG15001.1"/>
    </source>
</evidence>
<proteinExistence type="predicted"/>
<feature type="signal peptide" evidence="2">
    <location>
        <begin position="1"/>
        <end position="22"/>
    </location>
</feature>
<feature type="chain" id="PRO_5018039399" description="Lipoprotein" evidence="2">
    <location>
        <begin position="23"/>
        <end position="132"/>
    </location>
</feature>
<sequence length="132" mass="13569">MTAIFPSLLAVAVGAAVLAGCAAPVPRDVNGVPATARLAPGSTPPAPLNDAERERLATLNQQILREQAAVMASEQQAAAWSRAAYAYPNTSMSLYYGGWGGGGWGSGWGAGVGFSTPGYGGYGWGGYPYGWW</sequence>
<evidence type="ECO:0000313" key="4">
    <source>
        <dbReference type="Proteomes" id="UP000270411"/>
    </source>
</evidence>
<name>A0A3G8H3A8_9BURK</name>
<evidence type="ECO:0008006" key="5">
    <source>
        <dbReference type="Google" id="ProtNLM"/>
    </source>
</evidence>
<dbReference type="KEGG" id="cpau:EHF44_17100"/>
<dbReference type="RefSeq" id="WP_124684752.1">
    <property type="nucleotide sequence ID" value="NZ_CP033969.1"/>
</dbReference>
<keyword evidence="1" id="KW-0175">Coiled coil</keyword>
<keyword evidence="2" id="KW-0732">Signal</keyword>